<evidence type="ECO:0000313" key="1">
    <source>
        <dbReference type="EMBL" id="THH12182.1"/>
    </source>
</evidence>
<keyword evidence="2" id="KW-1185">Reference proteome</keyword>
<dbReference type="Proteomes" id="UP000310158">
    <property type="component" value="Unassembled WGS sequence"/>
</dbReference>
<sequence>MEQLGELSSQEFQRLGIPIYDLARGPPFGTAQPQTFPVTSQVRARITPMSSLYFLDWVDHDGTRITTDPGLIIVDVDFDGVYETEQRDVLEPLGFDMPQHSTVETFMLHPARIYQICPRNEPLNSLKTITFPVVQPMQRAIQVI</sequence>
<proteinExistence type="predicted"/>
<name>A0A4S4LJF6_9AGAM</name>
<reference evidence="1 2" key="1">
    <citation type="submission" date="2019-02" db="EMBL/GenBank/DDBJ databases">
        <title>Genome sequencing of the rare red list fungi Bondarzewia mesenterica.</title>
        <authorList>
            <person name="Buettner E."/>
            <person name="Kellner H."/>
        </authorList>
    </citation>
    <scope>NUCLEOTIDE SEQUENCE [LARGE SCALE GENOMIC DNA]</scope>
    <source>
        <strain evidence="1 2">DSM 108281</strain>
    </source>
</reference>
<dbReference type="OrthoDB" id="10668359at2759"/>
<dbReference type="EMBL" id="SGPL01000478">
    <property type="protein sequence ID" value="THH12182.1"/>
    <property type="molecule type" value="Genomic_DNA"/>
</dbReference>
<accession>A0A4S4LJF6</accession>
<gene>
    <name evidence="1" type="ORF">EW146_g7804</name>
</gene>
<protein>
    <submittedName>
        <fullName evidence="1">Uncharacterized protein</fullName>
    </submittedName>
</protein>
<dbReference type="AlphaFoldDB" id="A0A4S4LJF6"/>
<comment type="caution">
    <text evidence="1">The sequence shown here is derived from an EMBL/GenBank/DDBJ whole genome shotgun (WGS) entry which is preliminary data.</text>
</comment>
<organism evidence="1 2">
    <name type="scientific">Bondarzewia mesenterica</name>
    <dbReference type="NCBI Taxonomy" id="1095465"/>
    <lineage>
        <taxon>Eukaryota</taxon>
        <taxon>Fungi</taxon>
        <taxon>Dikarya</taxon>
        <taxon>Basidiomycota</taxon>
        <taxon>Agaricomycotina</taxon>
        <taxon>Agaricomycetes</taxon>
        <taxon>Russulales</taxon>
        <taxon>Bondarzewiaceae</taxon>
        <taxon>Bondarzewia</taxon>
    </lineage>
</organism>
<evidence type="ECO:0000313" key="2">
    <source>
        <dbReference type="Proteomes" id="UP000310158"/>
    </source>
</evidence>